<keyword evidence="3" id="KW-1185">Reference proteome</keyword>
<dbReference type="Proteomes" id="UP001327093">
    <property type="component" value="Unassembled WGS sequence"/>
</dbReference>
<feature type="domain" description="CHAT" evidence="1">
    <location>
        <begin position="951"/>
        <end position="1222"/>
    </location>
</feature>
<dbReference type="Gene3D" id="1.25.40.10">
    <property type="entry name" value="Tetratricopeptide repeat domain"/>
    <property type="match status" value="4"/>
</dbReference>
<organism evidence="2 3">
    <name type="scientific">Saccharopolyspora mangrovi</name>
    <dbReference type="NCBI Taxonomy" id="3082379"/>
    <lineage>
        <taxon>Bacteria</taxon>
        <taxon>Bacillati</taxon>
        <taxon>Actinomycetota</taxon>
        <taxon>Actinomycetes</taxon>
        <taxon>Pseudonocardiales</taxon>
        <taxon>Pseudonocardiaceae</taxon>
        <taxon>Saccharopolyspora</taxon>
    </lineage>
</organism>
<evidence type="ECO:0000259" key="1">
    <source>
        <dbReference type="Pfam" id="PF12770"/>
    </source>
</evidence>
<dbReference type="PANTHER" id="PTHR19959:SF119">
    <property type="entry name" value="FUNGAL LIPASE-LIKE DOMAIN-CONTAINING PROTEIN"/>
    <property type="match status" value="1"/>
</dbReference>
<gene>
    <name evidence="2" type="ORF">R4I43_24135</name>
</gene>
<dbReference type="EMBL" id="JAWLNX010000019">
    <property type="protein sequence ID" value="MEB3370498.1"/>
    <property type="molecule type" value="Genomic_DNA"/>
</dbReference>
<dbReference type="Pfam" id="PF13374">
    <property type="entry name" value="TPR_10"/>
    <property type="match status" value="2"/>
</dbReference>
<dbReference type="InterPro" id="IPR011990">
    <property type="entry name" value="TPR-like_helical_dom_sf"/>
</dbReference>
<dbReference type="InterPro" id="IPR019734">
    <property type="entry name" value="TPR_rpt"/>
</dbReference>
<dbReference type="PANTHER" id="PTHR19959">
    <property type="entry name" value="KINESIN LIGHT CHAIN"/>
    <property type="match status" value="1"/>
</dbReference>
<dbReference type="InterPro" id="IPR024983">
    <property type="entry name" value="CHAT_dom"/>
</dbReference>
<evidence type="ECO:0000313" key="3">
    <source>
        <dbReference type="Proteomes" id="UP001327093"/>
    </source>
</evidence>
<reference evidence="2 3" key="1">
    <citation type="submission" date="2023-10" db="EMBL/GenBank/DDBJ databases">
        <title>Saccharopolyspora sp. nov., isolated from mangrove soil.</title>
        <authorList>
            <person name="Lu Y."/>
            <person name="Liu W."/>
        </authorList>
    </citation>
    <scope>NUCLEOTIDE SEQUENCE [LARGE SCALE GENOMIC DNA]</scope>
    <source>
        <strain evidence="2 3">S2-29</strain>
    </source>
</reference>
<proteinExistence type="predicted"/>
<evidence type="ECO:0000313" key="2">
    <source>
        <dbReference type="EMBL" id="MEB3370498.1"/>
    </source>
</evidence>
<protein>
    <submittedName>
        <fullName evidence="2">Tetratricopeptide repeat protein</fullName>
    </submittedName>
</protein>
<comment type="caution">
    <text evidence="2">The sequence shown here is derived from an EMBL/GenBank/DDBJ whole genome shotgun (WGS) entry which is preliminary data.</text>
</comment>
<dbReference type="Pfam" id="PF12770">
    <property type="entry name" value="CHAT"/>
    <property type="match status" value="1"/>
</dbReference>
<dbReference type="SUPFAM" id="SSF48452">
    <property type="entry name" value="TPR-like"/>
    <property type="match status" value="3"/>
</dbReference>
<sequence>MSFDQALRRLEERLTVYTRAGAASIVDSHEALAEAAELWQAAQPTNSESPAPDENQRLARARHVIGWLHFLRSDASAVGSELSKIASAVIWLGPSAHHPGQVPKPLQAVVGAAADADRQAHLAADLLLRYPTTPDPVLLDAGVWLLTASLTKTPRDTPDWAARLSDLGFAHQMRFERGGVVADVELAVEAGERAVAATPQDHSELASRLCNLGFAYQLRFKRGGAMADLERAIEAGERAVAITPHGHPDLAVRLSDLGFAYRLRFERGGFWADLERAVETGERAASIASHNHPDLEAILYTLGLAYLRRFERGGVVADLKRAIEVGERAISAMPHDSPGITIVLSNLGAAYWLRFERGGVVADLERAIEAGERAIAATPHGHPELASMLSNLGATYLRRFERGGVVADLDRAVEFLERAVSDTPDDHLYLPARLSNLGLAYLRRFERIRLVADLERAIETLERADSVVAQDHPNSATCLGNLGIAYQQRFERGGATADLDRSVEALEKAVATSPLDLPALAIRLSDLGLTYRLRFERGGVMADLERAIEAAERAAAATPRGHPNLPTCLGNLGIAYKLRFERGGAVADLDRSVETLAQAVDAVPEDASHRTAGWLSGLGLAFQLRFAHSGARADLERAIEAGERAVAVASRGHPDLASWLGNLISSYWLWLEHREVLRIEHSKIAIDRETLRGLVAQFVALDAADPADLVRAADALGSLANAMNEHDIAVELLDAGVGVLPSVRPREAGWLDQEHRIGRHRGLVAEAVAAHCALNDLVGAVETAELGRGILFSGMLDSQSDLTILEQKHPELAKEFRVIRDGLNATQVTEVPRGKLATSQTGEIEHRRNLWRLHDQLLEQIRQQSGFARFLLPPRFADLQQATEGGAAVLVNTGRQRSDAIIIPDGADPVHVPLPDARNEDVLSHANALLEVTHNGSPAGILKRQRVLPEILGWLWNVVVEPILYALPAVREEIATSSRVWWLPTGQLGLFPLHAAGLPGQPGALDSIISSYTPTLRALAHSRGRPQAMIRRQVTVAMRETPGLSDLPGTFAEAASLHADYPDTDLLVDEEATTSRVLAKLSDATWAHFACHARFDLTSPSGGGLALHDRTLTLPEISQMRLINAELAYLSACSTANRGFRLADESLHVASAFQLAGFRHVIGSLWPLNDHIAAVASTAFYRNMPAEAAADHAAAALNHVTRQLRDRNPDRPDLWSAIIHSGI</sequence>
<dbReference type="RefSeq" id="WP_324267976.1">
    <property type="nucleotide sequence ID" value="NZ_JAWLNX010000019.1"/>
</dbReference>
<accession>A0ABU6AGA0</accession>
<name>A0ABU6AGA0_9PSEU</name>
<dbReference type="SMART" id="SM00028">
    <property type="entry name" value="TPR"/>
    <property type="match status" value="8"/>
</dbReference>